<evidence type="ECO:0000313" key="1">
    <source>
        <dbReference type="EMBL" id="MEQ2556760.1"/>
    </source>
</evidence>
<dbReference type="Proteomes" id="UP001454489">
    <property type="component" value="Unassembled WGS sequence"/>
</dbReference>
<name>A0ABV1HAL3_9FIRM</name>
<sequence>MARFEEWLSNQEWKPKVITLCRSAISGYLPSDYSQYVEEQLLECLERIYSIKKEKIERKS</sequence>
<protein>
    <submittedName>
        <fullName evidence="1">Uncharacterized protein</fullName>
    </submittedName>
</protein>
<proteinExistence type="predicted"/>
<dbReference type="RefSeq" id="WP_353529806.1">
    <property type="nucleotide sequence ID" value="NZ_JBBMEX010000002.1"/>
</dbReference>
<evidence type="ECO:0000313" key="2">
    <source>
        <dbReference type="Proteomes" id="UP001454489"/>
    </source>
</evidence>
<keyword evidence="2" id="KW-1185">Reference proteome</keyword>
<dbReference type="EMBL" id="JBBMEX010000002">
    <property type="protein sequence ID" value="MEQ2556760.1"/>
    <property type="molecule type" value="Genomic_DNA"/>
</dbReference>
<comment type="caution">
    <text evidence="1">The sequence shown here is derived from an EMBL/GenBank/DDBJ whole genome shotgun (WGS) entry which is preliminary data.</text>
</comment>
<organism evidence="1 2">
    <name type="scientific">Maccoyibacter intestinihominis</name>
    <dbReference type="NCBI Taxonomy" id="3133499"/>
    <lineage>
        <taxon>Bacteria</taxon>
        <taxon>Bacillati</taxon>
        <taxon>Bacillota</taxon>
        <taxon>Clostridia</taxon>
        <taxon>Lachnospirales</taxon>
        <taxon>Lachnospiraceae</taxon>
        <taxon>Maccoyibacter</taxon>
    </lineage>
</organism>
<accession>A0ABV1HAL3</accession>
<reference evidence="1 2" key="1">
    <citation type="submission" date="2024-03" db="EMBL/GenBank/DDBJ databases">
        <title>Human intestinal bacterial collection.</title>
        <authorList>
            <person name="Pauvert C."/>
            <person name="Hitch T.C.A."/>
            <person name="Clavel T."/>
        </authorList>
    </citation>
    <scope>NUCLEOTIDE SEQUENCE [LARGE SCALE GENOMIC DNA]</scope>
    <source>
        <strain evidence="1 2">CLA-AA-H185</strain>
    </source>
</reference>
<gene>
    <name evidence="1" type="ORF">WMO43_02535</name>
</gene>